<keyword evidence="3" id="KW-1185">Reference proteome</keyword>
<feature type="transmembrane region" description="Helical" evidence="1">
    <location>
        <begin position="161"/>
        <end position="191"/>
    </location>
</feature>
<evidence type="ECO:0000313" key="2">
    <source>
        <dbReference type="EMBL" id="NYE72991.1"/>
    </source>
</evidence>
<evidence type="ECO:0000313" key="3">
    <source>
        <dbReference type="Proteomes" id="UP000569914"/>
    </source>
</evidence>
<feature type="transmembrane region" description="Helical" evidence="1">
    <location>
        <begin position="80"/>
        <end position="106"/>
    </location>
</feature>
<evidence type="ECO:0000256" key="1">
    <source>
        <dbReference type="SAM" id="Phobius"/>
    </source>
</evidence>
<comment type="caution">
    <text evidence="2">The sequence shown here is derived from an EMBL/GenBank/DDBJ whole genome shotgun (WGS) entry which is preliminary data.</text>
</comment>
<proteinExistence type="predicted"/>
<gene>
    <name evidence="2" type="ORF">BKA15_004320</name>
</gene>
<accession>A0A7Y9LEF4</accession>
<reference evidence="2 3" key="1">
    <citation type="submission" date="2020-07" db="EMBL/GenBank/DDBJ databases">
        <title>Sequencing the genomes of 1000 actinobacteria strains.</title>
        <authorList>
            <person name="Klenk H.-P."/>
        </authorList>
    </citation>
    <scope>NUCLEOTIDE SEQUENCE [LARGE SCALE GENOMIC DNA]</scope>
    <source>
        <strain evidence="2 3">DSM 22083</strain>
    </source>
</reference>
<organism evidence="2 3">
    <name type="scientific">Microlunatus parietis</name>
    <dbReference type="NCBI Taxonomy" id="682979"/>
    <lineage>
        <taxon>Bacteria</taxon>
        <taxon>Bacillati</taxon>
        <taxon>Actinomycetota</taxon>
        <taxon>Actinomycetes</taxon>
        <taxon>Propionibacteriales</taxon>
        <taxon>Propionibacteriaceae</taxon>
        <taxon>Microlunatus</taxon>
    </lineage>
</organism>
<sequence length="212" mass="22437">MRWPASVRFVWENLPILLVGGVLCAAGWCLPRVLPRSPLVTIAAVTLLVLPTLLAWTRACEMLLTGEQHRLGAILRTLPGAWVATVRIGWPGLAALGLASTAITAYDISRQSWMLLSAGVSVALAGIGGLLMITALPYALRTRCAAVAAYREALRVIMIRPVAALGTVAAFVIFVLASGHAAFPVVILLALPLPYVWARASLGDQVAVGQEL</sequence>
<name>A0A7Y9LEF4_9ACTN</name>
<dbReference type="Proteomes" id="UP000569914">
    <property type="component" value="Unassembled WGS sequence"/>
</dbReference>
<protein>
    <submittedName>
        <fullName evidence="2">Uncharacterized protein</fullName>
    </submittedName>
</protein>
<feature type="transmembrane region" description="Helical" evidence="1">
    <location>
        <begin position="112"/>
        <end position="140"/>
    </location>
</feature>
<dbReference type="AlphaFoldDB" id="A0A7Y9LEF4"/>
<feature type="transmembrane region" description="Helical" evidence="1">
    <location>
        <begin position="39"/>
        <end position="59"/>
    </location>
</feature>
<keyword evidence="1" id="KW-0472">Membrane</keyword>
<keyword evidence="1" id="KW-1133">Transmembrane helix</keyword>
<dbReference type="RefSeq" id="WP_179754165.1">
    <property type="nucleotide sequence ID" value="NZ_JACCBU010000001.1"/>
</dbReference>
<keyword evidence="1" id="KW-0812">Transmembrane</keyword>
<dbReference type="EMBL" id="JACCBU010000001">
    <property type="protein sequence ID" value="NYE72991.1"/>
    <property type="molecule type" value="Genomic_DNA"/>
</dbReference>